<feature type="coiled-coil region" evidence="1">
    <location>
        <begin position="19"/>
        <end position="46"/>
    </location>
</feature>
<evidence type="ECO:0000256" key="1">
    <source>
        <dbReference type="SAM" id="Coils"/>
    </source>
</evidence>
<protein>
    <submittedName>
        <fullName evidence="2">Uncharacterized protein</fullName>
    </submittedName>
</protein>
<keyword evidence="1" id="KW-0175">Coiled coil</keyword>
<comment type="caution">
    <text evidence="2">The sequence shown here is derived from an EMBL/GenBank/DDBJ whole genome shotgun (WGS) entry which is preliminary data.</text>
</comment>
<evidence type="ECO:0000313" key="2">
    <source>
        <dbReference type="EMBL" id="KKK88097.1"/>
    </source>
</evidence>
<sequence length="142" mass="15261">MSGEGVHNVYDDIGLLSDIADLQSDIDDLTDAVTALQADVDAIEAIVVAEAILEETGGTLTTDGTLQTVYINNAPPGVWAPKWFNMDFANQTVTETIRLIVSHRIAPGGPWVIDDRETIVGVPVNAGISIKLKENRYGVRVT</sequence>
<reference evidence="2" key="1">
    <citation type="journal article" date="2015" name="Nature">
        <title>Complex archaea that bridge the gap between prokaryotes and eukaryotes.</title>
        <authorList>
            <person name="Spang A."/>
            <person name="Saw J.H."/>
            <person name="Jorgensen S.L."/>
            <person name="Zaremba-Niedzwiedzka K."/>
            <person name="Martijn J."/>
            <person name="Lind A.E."/>
            <person name="van Eijk R."/>
            <person name="Schleper C."/>
            <person name="Guy L."/>
            <person name="Ettema T.J."/>
        </authorList>
    </citation>
    <scope>NUCLEOTIDE SEQUENCE</scope>
</reference>
<proteinExistence type="predicted"/>
<accession>A0A0F8Z2V1</accession>
<name>A0A0F8Z2V1_9ZZZZ</name>
<feature type="non-terminal residue" evidence="2">
    <location>
        <position position="142"/>
    </location>
</feature>
<dbReference type="EMBL" id="LAZR01050109">
    <property type="protein sequence ID" value="KKK88097.1"/>
    <property type="molecule type" value="Genomic_DNA"/>
</dbReference>
<gene>
    <name evidence="2" type="ORF">LCGC14_2746630</name>
</gene>
<dbReference type="AlphaFoldDB" id="A0A0F8Z2V1"/>
<organism evidence="2">
    <name type="scientific">marine sediment metagenome</name>
    <dbReference type="NCBI Taxonomy" id="412755"/>
    <lineage>
        <taxon>unclassified sequences</taxon>
        <taxon>metagenomes</taxon>
        <taxon>ecological metagenomes</taxon>
    </lineage>
</organism>